<reference evidence="3 4" key="1">
    <citation type="submission" date="2018-04" db="EMBL/GenBank/DDBJ databases">
        <title>Thalassorhabdus spongiae gen. nov., sp. nov., isolated from a marine sponge in South-West Iceland.</title>
        <authorList>
            <person name="Knobloch S."/>
            <person name="Daussin A."/>
            <person name="Johannsson R."/>
            <person name="Marteinsson V.T."/>
        </authorList>
    </citation>
    <scope>NUCLEOTIDE SEQUENCE [LARGE SCALE GENOMIC DNA]</scope>
    <source>
        <strain evidence="3 4">Hp12</strain>
    </source>
</reference>
<evidence type="ECO:0000256" key="1">
    <source>
        <dbReference type="ARBA" id="ARBA00022801"/>
    </source>
</evidence>
<dbReference type="GO" id="GO:0016289">
    <property type="term" value="F:acyl-CoA hydrolase activity"/>
    <property type="evidence" value="ECO:0007669"/>
    <property type="project" value="TreeGrafter"/>
</dbReference>
<dbReference type="RefSeq" id="WP_116686613.1">
    <property type="nucleotide sequence ID" value="NZ_CAWNYD010000002.1"/>
</dbReference>
<evidence type="ECO:0000313" key="4">
    <source>
        <dbReference type="Proteomes" id="UP000244906"/>
    </source>
</evidence>
<protein>
    <recommendedName>
        <fullName evidence="2">Thioesterase domain-containing protein</fullName>
    </recommendedName>
</protein>
<organism evidence="3 4">
    <name type="scientific">Pelagibaculum spongiae</name>
    <dbReference type="NCBI Taxonomy" id="2080658"/>
    <lineage>
        <taxon>Bacteria</taxon>
        <taxon>Pseudomonadati</taxon>
        <taxon>Pseudomonadota</taxon>
        <taxon>Gammaproteobacteria</taxon>
        <taxon>Oceanospirillales</taxon>
        <taxon>Pelagibaculum</taxon>
    </lineage>
</organism>
<dbReference type="PANTHER" id="PTHR42856">
    <property type="entry name" value="ACYL-COENZYME A THIOESTERASE PAAI"/>
    <property type="match status" value="1"/>
</dbReference>
<dbReference type="InterPro" id="IPR052723">
    <property type="entry name" value="Acyl-CoA_thioesterase_PaaI"/>
</dbReference>
<accession>A0A2V1H2D0</accession>
<dbReference type="InterPro" id="IPR003736">
    <property type="entry name" value="PAAI_dom"/>
</dbReference>
<keyword evidence="1" id="KW-0378">Hydrolase</keyword>
<dbReference type="Pfam" id="PF03061">
    <property type="entry name" value="4HBT"/>
    <property type="match status" value="1"/>
</dbReference>
<dbReference type="Proteomes" id="UP000244906">
    <property type="component" value="Unassembled WGS sequence"/>
</dbReference>
<sequence length="139" mass="15148">MKNNTVPSVAENPFYGDDPFAIHNQFELESVACEYARVSMQVAPHHKNHFGAVHGGAIFALADFALAHACNSTASNGVGLQVSINYLANTSAGKLVAECRRISDHNRINTYITEVKDQNGQLMANIQALSYRLSRSPKT</sequence>
<dbReference type="InterPro" id="IPR006683">
    <property type="entry name" value="Thioestr_dom"/>
</dbReference>
<dbReference type="InterPro" id="IPR029069">
    <property type="entry name" value="HotDog_dom_sf"/>
</dbReference>
<dbReference type="EMBL" id="QDDL01000002">
    <property type="protein sequence ID" value="PVZ70541.1"/>
    <property type="molecule type" value="Genomic_DNA"/>
</dbReference>
<gene>
    <name evidence="3" type="ORF">DC094_08140</name>
</gene>
<evidence type="ECO:0000259" key="2">
    <source>
        <dbReference type="Pfam" id="PF03061"/>
    </source>
</evidence>
<feature type="domain" description="Thioesterase" evidence="2">
    <location>
        <begin position="50"/>
        <end position="122"/>
    </location>
</feature>
<dbReference type="NCBIfam" id="TIGR00369">
    <property type="entry name" value="unchar_dom_1"/>
    <property type="match status" value="1"/>
</dbReference>
<dbReference type="SUPFAM" id="SSF54637">
    <property type="entry name" value="Thioesterase/thiol ester dehydrase-isomerase"/>
    <property type="match status" value="1"/>
</dbReference>
<evidence type="ECO:0000313" key="3">
    <source>
        <dbReference type="EMBL" id="PVZ70541.1"/>
    </source>
</evidence>
<comment type="caution">
    <text evidence="3">The sequence shown here is derived from an EMBL/GenBank/DDBJ whole genome shotgun (WGS) entry which is preliminary data.</text>
</comment>
<dbReference type="OrthoDB" id="32575at2"/>
<name>A0A2V1H2D0_9GAMM</name>
<dbReference type="Gene3D" id="3.10.129.10">
    <property type="entry name" value="Hotdog Thioesterase"/>
    <property type="match status" value="1"/>
</dbReference>
<keyword evidence="4" id="KW-1185">Reference proteome</keyword>
<dbReference type="PANTHER" id="PTHR42856:SF1">
    <property type="entry name" value="ACYL-COENZYME A THIOESTERASE PAAI"/>
    <property type="match status" value="1"/>
</dbReference>
<dbReference type="CDD" id="cd03443">
    <property type="entry name" value="PaaI_thioesterase"/>
    <property type="match status" value="1"/>
</dbReference>
<dbReference type="AlphaFoldDB" id="A0A2V1H2D0"/>
<proteinExistence type="predicted"/>